<organism evidence="6 7">
    <name type="scientific">Thalassorhabdus alkalitolerans</name>
    <dbReference type="NCBI Taxonomy" id="2282697"/>
    <lineage>
        <taxon>Bacteria</taxon>
        <taxon>Bacillati</taxon>
        <taxon>Bacillota</taxon>
        <taxon>Bacilli</taxon>
        <taxon>Bacillales</taxon>
        <taxon>Bacillaceae</taxon>
        <taxon>Thalassorhabdus</taxon>
    </lineage>
</organism>
<keyword evidence="3 5" id="KW-1133">Transmembrane helix</keyword>
<keyword evidence="4 5" id="KW-0472">Membrane</keyword>
<evidence type="ECO:0000256" key="2">
    <source>
        <dbReference type="ARBA" id="ARBA00022692"/>
    </source>
</evidence>
<gene>
    <name evidence="6" type="ORF">ACFPU1_07615</name>
</gene>
<proteinExistence type="predicted"/>
<sequence length="120" mass="13967">MLDIMLNIHRSVWLLLVIVFVIAYINLTKGKEKGYKIPHHIARLFYVLMIVSGVYLLISYGFPINYTVKSILALWLIYLMEVILGRTKRGELTGSQRTYYWVQFAIALILIIMIGYNVIL</sequence>
<dbReference type="Pfam" id="PF07457">
    <property type="entry name" value="DUF1516"/>
    <property type="match status" value="1"/>
</dbReference>
<reference evidence="7" key="1">
    <citation type="journal article" date="2019" name="Int. J. Syst. Evol. Microbiol.">
        <title>The Global Catalogue of Microorganisms (GCM) 10K type strain sequencing project: providing services to taxonomists for standard genome sequencing and annotation.</title>
        <authorList>
            <consortium name="The Broad Institute Genomics Platform"/>
            <consortium name="The Broad Institute Genome Sequencing Center for Infectious Disease"/>
            <person name="Wu L."/>
            <person name="Ma J."/>
        </authorList>
    </citation>
    <scope>NUCLEOTIDE SEQUENCE [LARGE SCALE GENOMIC DNA]</scope>
    <source>
        <strain evidence="7">CECT 7184</strain>
    </source>
</reference>
<evidence type="ECO:0000256" key="4">
    <source>
        <dbReference type="ARBA" id="ARBA00023136"/>
    </source>
</evidence>
<accession>A0ABW0YJS5</accession>
<evidence type="ECO:0000313" key="7">
    <source>
        <dbReference type="Proteomes" id="UP001596142"/>
    </source>
</evidence>
<feature type="transmembrane region" description="Helical" evidence="5">
    <location>
        <begin position="41"/>
        <end position="62"/>
    </location>
</feature>
<comment type="caution">
    <text evidence="6">The sequence shown here is derived from an EMBL/GenBank/DDBJ whole genome shotgun (WGS) entry which is preliminary data.</text>
</comment>
<name>A0ABW0YJS5_9BACI</name>
<evidence type="ECO:0000313" key="6">
    <source>
        <dbReference type="EMBL" id="MFC5712645.1"/>
    </source>
</evidence>
<feature type="transmembrane region" description="Helical" evidence="5">
    <location>
        <begin position="99"/>
        <end position="119"/>
    </location>
</feature>
<dbReference type="RefSeq" id="WP_054635045.1">
    <property type="nucleotide sequence ID" value="NZ_JBHSOZ010000003.1"/>
</dbReference>
<evidence type="ECO:0000256" key="5">
    <source>
        <dbReference type="SAM" id="Phobius"/>
    </source>
</evidence>
<evidence type="ECO:0000256" key="3">
    <source>
        <dbReference type="ARBA" id="ARBA00022989"/>
    </source>
</evidence>
<keyword evidence="1" id="KW-1003">Cell membrane</keyword>
<dbReference type="InterPro" id="IPR010899">
    <property type="entry name" value="UPF0344"/>
</dbReference>
<protein>
    <submittedName>
        <fullName evidence="6">DUF1516 family protein</fullName>
    </submittedName>
</protein>
<evidence type="ECO:0000256" key="1">
    <source>
        <dbReference type="ARBA" id="ARBA00022475"/>
    </source>
</evidence>
<keyword evidence="2 5" id="KW-0812">Transmembrane</keyword>
<feature type="transmembrane region" description="Helical" evidence="5">
    <location>
        <begin position="68"/>
        <end position="87"/>
    </location>
</feature>
<dbReference type="Proteomes" id="UP001596142">
    <property type="component" value="Unassembled WGS sequence"/>
</dbReference>
<dbReference type="EMBL" id="JBHSOZ010000003">
    <property type="protein sequence ID" value="MFC5712645.1"/>
    <property type="molecule type" value="Genomic_DNA"/>
</dbReference>
<feature type="transmembrane region" description="Helical" evidence="5">
    <location>
        <begin position="12"/>
        <end position="29"/>
    </location>
</feature>
<keyword evidence="7" id="KW-1185">Reference proteome</keyword>